<feature type="domain" description="DUF8040" evidence="9">
    <location>
        <begin position="35"/>
        <end position="130"/>
    </location>
</feature>
<gene>
    <name evidence="10" type="ORF">CKAN_00473600</name>
</gene>
<feature type="domain" description="DDE Tnp4" evidence="8">
    <location>
        <begin position="173"/>
        <end position="303"/>
    </location>
</feature>
<dbReference type="PANTHER" id="PTHR22930:SF259">
    <property type="entry name" value="OS08G0106900 PROTEIN"/>
    <property type="match status" value="1"/>
</dbReference>
<proteinExistence type="inferred from homology"/>
<dbReference type="GO" id="GO:0016787">
    <property type="term" value="F:hydrolase activity"/>
    <property type="evidence" value="ECO:0007669"/>
    <property type="project" value="UniProtKB-KW"/>
</dbReference>
<dbReference type="GO" id="GO:0004518">
    <property type="term" value="F:nuclease activity"/>
    <property type="evidence" value="ECO:0007669"/>
    <property type="project" value="UniProtKB-KW"/>
</dbReference>
<evidence type="ECO:0000256" key="4">
    <source>
        <dbReference type="ARBA" id="ARBA00022722"/>
    </source>
</evidence>
<keyword evidence="11" id="KW-1185">Reference proteome</keyword>
<dbReference type="PANTHER" id="PTHR22930">
    <property type="match status" value="1"/>
</dbReference>
<dbReference type="InterPro" id="IPR058353">
    <property type="entry name" value="DUF8040"/>
</dbReference>
<name>A0A3S3NBD8_9MAGN</name>
<protein>
    <submittedName>
        <fullName evidence="10">Putative nuclease HARBI1</fullName>
    </submittedName>
</protein>
<dbReference type="Pfam" id="PF13359">
    <property type="entry name" value="DDE_Tnp_4"/>
    <property type="match status" value="1"/>
</dbReference>
<evidence type="ECO:0000256" key="1">
    <source>
        <dbReference type="ARBA" id="ARBA00001968"/>
    </source>
</evidence>
<evidence type="ECO:0000313" key="10">
    <source>
        <dbReference type="EMBL" id="RWR76298.1"/>
    </source>
</evidence>
<evidence type="ECO:0000256" key="6">
    <source>
        <dbReference type="ARBA" id="ARBA00022801"/>
    </source>
</evidence>
<dbReference type="Proteomes" id="UP000283530">
    <property type="component" value="Unassembled WGS sequence"/>
</dbReference>
<comment type="subcellular location">
    <subcellularLocation>
        <location evidence="2">Nucleus</location>
    </subcellularLocation>
</comment>
<keyword evidence="5" id="KW-0479">Metal-binding</keyword>
<dbReference type="OrthoDB" id="2430314at2759"/>
<accession>A0A3S3NBD8</accession>
<keyword evidence="6" id="KW-0378">Hydrolase</keyword>
<reference evidence="10 11" key="1">
    <citation type="journal article" date="2019" name="Nat. Plants">
        <title>Stout camphor tree genome fills gaps in understanding of flowering plant genome evolution.</title>
        <authorList>
            <person name="Chaw S.M."/>
            <person name="Liu Y.C."/>
            <person name="Wu Y.W."/>
            <person name="Wang H.Y."/>
            <person name="Lin C.I."/>
            <person name="Wu C.S."/>
            <person name="Ke H.M."/>
            <person name="Chang L.Y."/>
            <person name="Hsu C.Y."/>
            <person name="Yang H.T."/>
            <person name="Sudianto E."/>
            <person name="Hsu M.H."/>
            <person name="Wu K.P."/>
            <person name="Wang L.N."/>
            <person name="Leebens-Mack J.H."/>
            <person name="Tsai I.J."/>
        </authorList>
    </citation>
    <scope>NUCLEOTIDE SEQUENCE [LARGE SCALE GENOMIC DNA]</scope>
    <source>
        <strain evidence="11">cv. Chaw 1501</strain>
        <tissue evidence="10">Young leaves</tissue>
    </source>
</reference>
<keyword evidence="7" id="KW-0539">Nucleus</keyword>
<evidence type="ECO:0000259" key="9">
    <source>
        <dbReference type="Pfam" id="PF26138"/>
    </source>
</evidence>
<keyword evidence="4" id="KW-0540">Nuclease</keyword>
<dbReference type="InterPro" id="IPR027806">
    <property type="entry name" value="HARBI1_dom"/>
</dbReference>
<dbReference type="GO" id="GO:0046872">
    <property type="term" value="F:metal ion binding"/>
    <property type="evidence" value="ECO:0007669"/>
    <property type="project" value="UniProtKB-KW"/>
</dbReference>
<evidence type="ECO:0000256" key="5">
    <source>
        <dbReference type="ARBA" id="ARBA00022723"/>
    </source>
</evidence>
<dbReference type="STRING" id="337451.A0A3S3NBD8"/>
<evidence type="ECO:0000313" key="11">
    <source>
        <dbReference type="Proteomes" id="UP000283530"/>
    </source>
</evidence>
<sequence length="383" mass="44201">MDRQDLQLLLTSVVTSTCLLWYRYQYLSEDKVHESAQSGRTYLNEILTGHPHKCLDIFRMSSGCFLLLVNELKQMGHLRDSHTVSAEEQLAIFLFTVGHSQRNRVMQNLFQHSGETISRYFNLTLDAIVKLAPYYVKQFEGECPPEIANNHLFYPSFKTVHISQNGLDLKIKSVFAIEKGGLSQNVIVVVSFDMCFQYICVGWEGSASNSKILQHVVWRRAQNRLRVPTGYANTQGFLAPSHGVLYHLKEWSITQAPKTEHELFNLRHAKLCIIQQFALLQTPPKISYQTQVKIVVACCVIHNFIRQWNLDDELLKEALNEMMEEADLNDEQDHDIEEGNVAGPSDVDKKFMTYFRENISKDMWEARGKESLTNFRVFLVFLL</sequence>
<dbReference type="Pfam" id="PF26138">
    <property type="entry name" value="DUF8040"/>
    <property type="match status" value="1"/>
</dbReference>
<dbReference type="GO" id="GO:0005634">
    <property type="term" value="C:nucleus"/>
    <property type="evidence" value="ECO:0007669"/>
    <property type="project" value="UniProtKB-SubCell"/>
</dbReference>
<organism evidence="10 11">
    <name type="scientific">Cinnamomum micranthum f. kanehirae</name>
    <dbReference type="NCBI Taxonomy" id="337451"/>
    <lineage>
        <taxon>Eukaryota</taxon>
        <taxon>Viridiplantae</taxon>
        <taxon>Streptophyta</taxon>
        <taxon>Embryophyta</taxon>
        <taxon>Tracheophyta</taxon>
        <taxon>Spermatophyta</taxon>
        <taxon>Magnoliopsida</taxon>
        <taxon>Magnoliidae</taxon>
        <taxon>Laurales</taxon>
        <taxon>Lauraceae</taxon>
        <taxon>Cinnamomum</taxon>
    </lineage>
</organism>
<evidence type="ECO:0000256" key="3">
    <source>
        <dbReference type="ARBA" id="ARBA00006958"/>
    </source>
</evidence>
<dbReference type="EMBL" id="QPKB01000002">
    <property type="protein sequence ID" value="RWR76298.1"/>
    <property type="molecule type" value="Genomic_DNA"/>
</dbReference>
<evidence type="ECO:0000256" key="7">
    <source>
        <dbReference type="ARBA" id="ARBA00023242"/>
    </source>
</evidence>
<evidence type="ECO:0000256" key="2">
    <source>
        <dbReference type="ARBA" id="ARBA00004123"/>
    </source>
</evidence>
<evidence type="ECO:0000259" key="8">
    <source>
        <dbReference type="Pfam" id="PF13359"/>
    </source>
</evidence>
<dbReference type="InterPro" id="IPR045249">
    <property type="entry name" value="HARBI1-like"/>
</dbReference>
<comment type="caution">
    <text evidence="10">The sequence shown here is derived from an EMBL/GenBank/DDBJ whole genome shotgun (WGS) entry which is preliminary data.</text>
</comment>
<comment type="similarity">
    <text evidence="3">Belongs to the HARBI1 family.</text>
</comment>
<comment type="cofactor">
    <cofactor evidence="1">
        <name>a divalent metal cation</name>
        <dbReference type="ChEBI" id="CHEBI:60240"/>
    </cofactor>
</comment>
<dbReference type="AlphaFoldDB" id="A0A3S3NBD8"/>